<dbReference type="EMBL" id="UOFH01000055">
    <property type="protein sequence ID" value="VAW59093.1"/>
    <property type="molecule type" value="Genomic_DNA"/>
</dbReference>
<gene>
    <name evidence="1" type="ORF">MNBD_GAMMA08-1887</name>
</gene>
<sequence>MISDDEVKAAFQEMLDCPDVLTALHRLNSRQNKNYRLDSRVNLQVQRGQPPHLWEGAPKGGCSQCATVFCDFDVIPKYCFDCYKIMIELNCVLELFKLLMVFDDIELPWDNTRKCMVDPRPGTSVRFKGFIYCRTLEQANEILPAVRETIASKISKDISVEVKRGCTEYAQKYPKYAEISADKENFKYRKNWGFYEQFADKYWVIEDNIDFDPEHSNADPMRELFALQYWLRTAVGLGDKSYLVLTGGKKLQKLPA</sequence>
<organism evidence="1">
    <name type="scientific">hydrothermal vent metagenome</name>
    <dbReference type="NCBI Taxonomy" id="652676"/>
    <lineage>
        <taxon>unclassified sequences</taxon>
        <taxon>metagenomes</taxon>
        <taxon>ecological metagenomes</taxon>
    </lineage>
</organism>
<accession>A0A3B0X3X3</accession>
<evidence type="ECO:0000313" key="1">
    <source>
        <dbReference type="EMBL" id="VAW59093.1"/>
    </source>
</evidence>
<dbReference type="AlphaFoldDB" id="A0A3B0X3X3"/>
<reference evidence="1" key="1">
    <citation type="submission" date="2018-06" db="EMBL/GenBank/DDBJ databases">
        <authorList>
            <person name="Zhirakovskaya E."/>
        </authorList>
    </citation>
    <scope>NUCLEOTIDE SEQUENCE</scope>
</reference>
<proteinExistence type="predicted"/>
<protein>
    <submittedName>
        <fullName evidence="1">Uncharacterized protein</fullName>
    </submittedName>
</protein>
<name>A0A3B0X3X3_9ZZZZ</name>